<proteinExistence type="predicted"/>
<dbReference type="Proteomes" id="UP000030816">
    <property type="component" value="Unassembled WGS sequence"/>
</dbReference>
<dbReference type="HOGENOM" id="CLU_1759231_0_0_1"/>
<dbReference type="GeneID" id="63738894"/>
<accession>A0A0B2WUW7</accession>
<reference evidence="1 2" key="1">
    <citation type="journal article" date="2014" name="Proc. Natl. Acad. Sci. U.S.A.">
        <title>Trajectory and genomic determinants of fungal-pathogen speciation and host adaptation.</title>
        <authorList>
            <person name="Hu X."/>
            <person name="Xiao G."/>
            <person name="Zheng P."/>
            <person name="Shang Y."/>
            <person name="Su Y."/>
            <person name="Zhang X."/>
            <person name="Liu X."/>
            <person name="Zhan S."/>
            <person name="St Leger R.J."/>
            <person name="Wang C."/>
        </authorList>
    </citation>
    <scope>NUCLEOTIDE SEQUENCE [LARGE SCALE GENOMIC DNA]</scope>
    <source>
        <strain evidence="1 2">ARSEF 1941</strain>
    </source>
</reference>
<evidence type="ECO:0000313" key="1">
    <source>
        <dbReference type="EMBL" id="KHN97424.1"/>
    </source>
</evidence>
<dbReference type="EMBL" id="AZHE01000010">
    <property type="protein sequence ID" value="KHN97424.1"/>
    <property type="molecule type" value="Genomic_DNA"/>
</dbReference>
<sequence length="148" mass="16796">MARVAETTSVCYPHPACRGKLRDYIGIYEASRVPELPRNRLCICAKDRVPREDDHGQQVYCSHLVAPFHHNHDHHGQEPIHRPSFVQLQPVDYQQRADVVNHQQRADVVNHQQGANVVDDASSPSPSCQALFHQTLVFLDQALPHDRG</sequence>
<gene>
    <name evidence="1" type="ORF">MAM_04439</name>
</gene>
<dbReference type="RefSeq" id="XP_040678490.1">
    <property type="nucleotide sequence ID" value="XM_040823237.1"/>
</dbReference>
<name>A0A0B2WUW7_METAS</name>
<comment type="caution">
    <text evidence="1">The sequence shown here is derived from an EMBL/GenBank/DDBJ whole genome shotgun (WGS) entry which is preliminary data.</text>
</comment>
<protein>
    <submittedName>
        <fullName evidence="1">Uncharacterized protein</fullName>
    </submittedName>
</protein>
<keyword evidence="2" id="KW-1185">Reference proteome</keyword>
<evidence type="ECO:0000313" key="2">
    <source>
        <dbReference type="Proteomes" id="UP000030816"/>
    </source>
</evidence>
<dbReference type="AlphaFoldDB" id="A0A0B2WUW7"/>
<organism evidence="1 2">
    <name type="scientific">Metarhizium album (strain ARSEF 1941)</name>
    <dbReference type="NCBI Taxonomy" id="1081103"/>
    <lineage>
        <taxon>Eukaryota</taxon>
        <taxon>Fungi</taxon>
        <taxon>Dikarya</taxon>
        <taxon>Ascomycota</taxon>
        <taxon>Pezizomycotina</taxon>
        <taxon>Sordariomycetes</taxon>
        <taxon>Hypocreomycetidae</taxon>
        <taxon>Hypocreales</taxon>
        <taxon>Clavicipitaceae</taxon>
        <taxon>Metarhizium</taxon>
    </lineage>
</organism>